<sequence>MSIDPVNAAVTDTIPEGKSFEDAVQVAKDTPDSSAEADQVFEKGIGMMMQTVLSPRMNEILSEAMSDE</sequence>
<dbReference type="AlphaFoldDB" id="W0P5Y6"/>
<dbReference type="HOGENOM" id="CLU_2784626_0_0_4"/>
<name>W0P5Y6_ADVMD</name>
<accession>W0P5Y6</accession>
<evidence type="ECO:0000313" key="2">
    <source>
        <dbReference type="Proteomes" id="UP000019095"/>
    </source>
</evidence>
<dbReference type="PATRIC" id="fig|1247726.3.peg.74"/>
<dbReference type="KEGG" id="amim:MIM_c00680"/>
<dbReference type="Proteomes" id="UP000019095">
    <property type="component" value="Chromosome"/>
</dbReference>
<protein>
    <submittedName>
        <fullName evidence="1">Uncharacterized protein</fullName>
    </submittedName>
</protein>
<keyword evidence="2" id="KW-1185">Reference proteome</keyword>
<dbReference type="STRING" id="1247726.MIM_c00680"/>
<evidence type="ECO:0000313" key="1">
    <source>
        <dbReference type="EMBL" id="AHG62171.1"/>
    </source>
</evidence>
<dbReference type="OrthoDB" id="6184128at2"/>
<proteinExistence type="predicted"/>
<organism evidence="1 2">
    <name type="scientific">Advenella mimigardefordensis (strain DSM 17166 / LMG 22922 / DPN7)</name>
    <dbReference type="NCBI Taxonomy" id="1247726"/>
    <lineage>
        <taxon>Bacteria</taxon>
        <taxon>Pseudomonadati</taxon>
        <taxon>Pseudomonadota</taxon>
        <taxon>Betaproteobacteria</taxon>
        <taxon>Burkholderiales</taxon>
        <taxon>Alcaligenaceae</taxon>
    </lineage>
</organism>
<dbReference type="EMBL" id="CP003915">
    <property type="protein sequence ID" value="AHG62171.1"/>
    <property type="molecule type" value="Genomic_DNA"/>
</dbReference>
<reference evidence="1 2" key="1">
    <citation type="journal article" date="2014" name="Microbiology">
        <title>Unravelling the complete genome sequence of Advenella mimigardefordensis strain DPN7T and novel insights in the catabolism of the xenobiotic polythioester precursor 3,3'-dithiodipropionate.</title>
        <authorList>
            <person name="Wubbeler J.H."/>
            <person name="Hiessl S."/>
            <person name="Schuldes J."/>
            <person name="Thurmer A."/>
            <person name="Daniel R."/>
            <person name="Steinbuchel A."/>
        </authorList>
    </citation>
    <scope>NUCLEOTIDE SEQUENCE [LARGE SCALE GENOMIC DNA]</scope>
    <source>
        <strain evidence="2">DSM 17166 / LMG 22922 / DPN7</strain>
    </source>
</reference>
<gene>
    <name evidence="1" type="ORF">MIM_c00680</name>
</gene>
<dbReference type="RefSeq" id="WP_025370767.1">
    <property type="nucleotide sequence ID" value="NZ_CP003915.1"/>
</dbReference>